<keyword evidence="4" id="KW-0808">Transferase</keyword>
<dbReference type="InterPro" id="IPR005561">
    <property type="entry name" value="ANTAR"/>
</dbReference>
<comment type="caution">
    <text evidence="1">Lacks conserved residue(s) required for the propagation of feature annotation.</text>
</comment>
<keyword evidence="4" id="KW-0418">Kinase</keyword>
<feature type="domain" description="ANTAR" evidence="3">
    <location>
        <begin position="123"/>
        <end position="184"/>
    </location>
</feature>
<organism evidence="4 5">
    <name type="scientific">Rugosibacter aromaticivorans</name>
    <dbReference type="NCBI Taxonomy" id="1565605"/>
    <lineage>
        <taxon>Bacteria</taxon>
        <taxon>Pseudomonadati</taxon>
        <taxon>Pseudomonadota</taxon>
        <taxon>Betaproteobacteria</taxon>
        <taxon>Nitrosomonadales</taxon>
        <taxon>Sterolibacteriaceae</taxon>
        <taxon>Rugosibacter</taxon>
    </lineage>
</organism>
<dbReference type="PATRIC" id="fig|1565605.3.peg.2575"/>
<dbReference type="InterPro" id="IPR011006">
    <property type="entry name" value="CheY-like_superfamily"/>
</dbReference>
<dbReference type="PANTHER" id="PTHR43367">
    <property type="match status" value="1"/>
</dbReference>
<dbReference type="GO" id="GO:0003723">
    <property type="term" value="F:RNA binding"/>
    <property type="evidence" value="ECO:0007669"/>
    <property type="project" value="InterPro"/>
</dbReference>
<evidence type="ECO:0000259" key="2">
    <source>
        <dbReference type="PROSITE" id="PS50110"/>
    </source>
</evidence>
<dbReference type="EMBL" id="CP010554">
    <property type="protein sequence ID" value="AJP48970.1"/>
    <property type="molecule type" value="Genomic_DNA"/>
</dbReference>
<dbReference type="KEGG" id="rbu:PG1C_12135"/>
<gene>
    <name evidence="4" type="ORF">PG1C_12135</name>
</gene>
<dbReference type="PROSITE" id="PS50110">
    <property type="entry name" value="RESPONSE_REGULATORY"/>
    <property type="match status" value="1"/>
</dbReference>
<dbReference type="Proteomes" id="UP000061603">
    <property type="component" value="Chromosome"/>
</dbReference>
<proteinExistence type="predicted"/>
<dbReference type="STRING" id="1565605.PG1C_12135"/>
<name>A0A0C5JAP4_9PROT</name>
<keyword evidence="5" id="KW-1185">Reference proteome</keyword>
<reference evidence="4 5" key="1">
    <citation type="journal article" date="2015" name="Genome Announc.">
        <title>Complete Genome Sequence of a Novel Bacterium within the Family Rhodocyclaceae That Degrades Polycyclic Aromatic Hydrocarbons.</title>
        <authorList>
            <person name="Singleton D.R."/>
            <person name="Dickey A.N."/>
            <person name="Scholl E.H."/>
            <person name="Wright F.A."/>
            <person name="Aitken M.D."/>
        </authorList>
    </citation>
    <scope>NUCLEOTIDE SEQUENCE [LARGE SCALE GENOMIC DNA]</scope>
    <source>
        <strain evidence="5">PG1-Ca6</strain>
    </source>
</reference>
<accession>A0A0C5JAP4</accession>
<dbReference type="InterPro" id="IPR008327">
    <property type="entry name" value="Sig_transdc_resp-reg_antiterm"/>
</dbReference>
<dbReference type="InterPro" id="IPR036388">
    <property type="entry name" value="WH-like_DNA-bd_sf"/>
</dbReference>
<dbReference type="Pfam" id="PF03861">
    <property type="entry name" value="ANTAR"/>
    <property type="match status" value="1"/>
</dbReference>
<dbReference type="GO" id="GO:0000160">
    <property type="term" value="P:phosphorelay signal transduction system"/>
    <property type="evidence" value="ECO:0007669"/>
    <property type="project" value="InterPro"/>
</dbReference>
<dbReference type="Pfam" id="PF00072">
    <property type="entry name" value="Response_reg"/>
    <property type="match status" value="1"/>
</dbReference>
<dbReference type="InterPro" id="IPR001789">
    <property type="entry name" value="Sig_transdc_resp-reg_receiver"/>
</dbReference>
<dbReference type="GO" id="GO:0016301">
    <property type="term" value="F:kinase activity"/>
    <property type="evidence" value="ECO:0007669"/>
    <property type="project" value="UniProtKB-KW"/>
</dbReference>
<dbReference type="PIRSF" id="PIRSF036382">
    <property type="entry name" value="RR_antiterm"/>
    <property type="match status" value="1"/>
</dbReference>
<dbReference type="SMART" id="SM00448">
    <property type="entry name" value="REC"/>
    <property type="match status" value="1"/>
</dbReference>
<dbReference type="CDD" id="cd00156">
    <property type="entry name" value="REC"/>
    <property type="match status" value="1"/>
</dbReference>
<evidence type="ECO:0000313" key="4">
    <source>
        <dbReference type="EMBL" id="AJP48970.1"/>
    </source>
</evidence>
<dbReference type="PANTHER" id="PTHR43367:SF1">
    <property type="entry name" value="TWO-COMPONENT RESPONSE REGULATOR-LIKE APRR6-RELATED"/>
    <property type="match status" value="1"/>
</dbReference>
<dbReference type="Gene3D" id="1.10.10.10">
    <property type="entry name" value="Winged helix-like DNA-binding domain superfamily/Winged helix DNA-binding domain"/>
    <property type="match status" value="1"/>
</dbReference>
<feature type="domain" description="Response regulatory" evidence="2">
    <location>
        <begin position="3"/>
        <end position="117"/>
    </location>
</feature>
<evidence type="ECO:0000256" key="1">
    <source>
        <dbReference type="PROSITE-ProRule" id="PRU00169"/>
    </source>
</evidence>
<dbReference type="SMART" id="SM01012">
    <property type="entry name" value="ANTAR"/>
    <property type="match status" value="1"/>
</dbReference>
<dbReference type="AlphaFoldDB" id="A0A0C5JAP4"/>
<dbReference type="HOGENOM" id="CLU_000445_65_1_4"/>
<evidence type="ECO:0000259" key="3">
    <source>
        <dbReference type="PROSITE" id="PS50921"/>
    </source>
</evidence>
<evidence type="ECO:0000313" key="5">
    <source>
        <dbReference type="Proteomes" id="UP000061603"/>
    </source>
</evidence>
<protein>
    <submittedName>
        <fullName evidence="4">Histidine kinase</fullName>
    </submittedName>
</protein>
<dbReference type="SUPFAM" id="SSF52172">
    <property type="entry name" value="CheY-like"/>
    <property type="match status" value="1"/>
</dbReference>
<dbReference type="PROSITE" id="PS50921">
    <property type="entry name" value="ANTAR"/>
    <property type="match status" value="1"/>
</dbReference>
<dbReference type="Gene3D" id="3.40.50.2300">
    <property type="match status" value="1"/>
</dbReference>
<dbReference type="RefSeq" id="WP_202635046.1">
    <property type="nucleotide sequence ID" value="NZ_CP010554.1"/>
</dbReference>
<sequence length="191" mass="20977">MLRILIIDESRVRAAELCAGLVTAGHQVAAVLPSVLDLTAQIEAIKPDVILIETNSPSRDTLENLAVMSRDMPRPVIMLTHENDSDVMRAAFKAGVSAYVVDNLDLARLKPIVDVAIARFEEHQRLKREVATATQKLSERKIVEKAKGILMKTRGLDEGQAYAALRKLAMERAQPLVKVAGDLVAMAKFLL</sequence>